<dbReference type="EMBL" id="MT144016">
    <property type="protein sequence ID" value="QJA46609.1"/>
    <property type="molecule type" value="Genomic_DNA"/>
</dbReference>
<name>A0A6H1ZGM1_9ZZZZ</name>
<accession>A0A6H1ZGM1</accession>
<evidence type="ECO:0000313" key="1">
    <source>
        <dbReference type="EMBL" id="QJA46609.1"/>
    </source>
</evidence>
<proteinExistence type="predicted"/>
<gene>
    <name evidence="1" type="ORF">TM448A00467_0009</name>
</gene>
<protein>
    <recommendedName>
        <fullName evidence="2">Large polyvalent protein associated domain-containing protein</fullName>
    </recommendedName>
</protein>
<evidence type="ECO:0008006" key="2">
    <source>
        <dbReference type="Google" id="ProtNLM"/>
    </source>
</evidence>
<reference evidence="1" key="1">
    <citation type="submission" date="2020-03" db="EMBL/GenBank/DDBJ databases">
        <title>The deep terrestrial virosphere.</title>
        <authorList>
            <person name="Holmfeldt K."/>
            <person name="Nilsson E."/>
            <person name="Simone D."/>
            <person name="Lopez-Fernandez M."/>
            <person name="Wu X."/>
            <person name="de Brujin I."/>
            <person name="Lundin D."/>
            <person name="Andersson A."/>
            <person name="Bertilsson S."/>
            <person name="Dopson M."/>
        </authorList>
    </citation>
    <scope>NUCLEOTIDE SEQUENCE</scope>
    <source>
        <strain evidence="1">TM448A00467</strain>
    </source>
</reference>
<organism evidence="1">
    <name type="scientific">viral metagenome</name>
    <dbReference type="NCBI Taxonomy" id="1070528"/>
    <lineage>
        <taxon>unclassified sequences</taxon>
        <taxon>metagenomes</taxon>
        <taxon>organismal metagenomes</taxon>
    </lineage>
</organism>
<sequence>MPITPEAVAKIRERLAQQPTQQVGQPTEDESVPVPYENLPAWQRVLHQLDVKVVEPWAALVTSPFLNSQEEDLLTPEQRELNWYDRARYKYRAWEPGGPGFLGQPLAKFTIEATNPAFWIPYGGVLTRTAGALTKVGGATAKIAGPAAKVLGATGKGITAAEVIPGKLIGGAVKGAVKPLIKEAAKIPGVQAAATKIASKIPKGTRPEFLPSEVETVATKMFGGEHGKVIDISDVNTILHSGTNPTLARRIANMPGLRHAARMIGGENAIANTPAEVYNLGVRVLRSEAKTKAEVGASSLKRFGKSFKEMFGIDESTWTSTSKGIEGLTPEEILSKPKLYESRLNPEQLNAAKAYKEVVEGTTELIESHGIDIKKIQLEEGDLWVSRKHYAMVDKDGNISELAYGGSGGPRRPGMKMASEKRRSFATDREAFEAGFKSIDPFDVAIHNLQSAYNRVIDKEMSDWLYSIVPWRSTTIPEALKLAGELAGKNVKKADTFRRIVTGREVPAGSTMKALERAFPEETELLKAALEIPVRDADAIINNISKEAWQQANISPKRFKEALQQARMGRVAKKPLMDVPAEAAPKPAAAPKQVDLDSALKEFEKSQGIAARTLTEEQYVSNMLKEYSDATKGIGVSLNKTKQTQILKDEYAKKLASGEIISPEVTPKPSAAKSISSVVPPLGGKDITPGELTSTLKILNADTESGMKLLGQIYRQSNKLATAEKKAAMKELRTVSDRLTELTKANNVAVKGQLKKAREIASTRHIGEATVQAPAFQNRFFTGKDAQQIADTITKELNQQSNNALTQLNKVNSLGRFLALAGDASVLTIQVLFLAGSNPRVYAKLPGALIRGIRDKKFLPRYLFDNAAKIAEHPGLLLSSGGATEFTELMAKGGLIRTKPFSYMGRVLEPFQRGFESAIDVAGVEMAKSFDHLATSPAAIAQIDDFINSFRGLQDTGKIGVSMLQRQIETAVLLAPKYNRAIAALLTDVFRGELRGDLARLALGQSVTAIAAMTVAISYAMGDDWDTIVDRLNPSSGRFMTWNIAGQNVGPGTKVRSILMLLAKGLDDPANWPEDLLDFARANSSPVLGTGVDLLTGKDFIGDPTRDSALHLTDTVLIENLLPIWLQSVLTEGGSPMGKLVRGMGEFAGMRTYPMSSYQQYKSLLYDITNGKQMWEISSKERAELENNNPLLAQLKLESREEFDKRGYNPKSTAYYNAKTAASDKRDNMLKAADVAFKTGRLSGPSLRKLIQDTGKELGAKYDQIDSDYADVVAEINTQDTPMLLSDWAMDEYWNIMFNPELEDELGRTDYVERDRRLKELEQRVGPEAWIKVQDMISYSQSKKPDSVRQYYLDMELLQPYWEVEDTVWGRYPPQIQMIAEQISILESTNPQVASQMLKNYPIIVQARSQIASMKKLLRQRDRRVDTAIRLWY</sequence>